<keyword evidence="6" id="KW-0679">Respiratory chain</keyword>
<keyword evidence="5" id="KW-1003">Cell membrane</keyword>
<dbReference type="Pfam" id="PF06481">
    <property type="entry name" value="COX_ARM"/>
    <property type="match status" value="1"/>
</dbReference>
<feature type="transmembrane region" description="Helical" evidence="17">
    <location>
        <begin position="57"/>
        <end position="75"/>
    </location>
</feature>
<feature type="transmembrane region" description="Helical" evidence="17">
    <location>
        <begin position="25"/>
        <end position="45"/>
    </location>
</feature>
<protein>
    <recommendedName>
        <fullName evidence="15">Ubiquinol oxidase polypeptide II</fullName>
    </recommendedName>
</protein>
<dbReference type="GO" id="GO:0009486">
    <property type="term" value="F:cytochrome bo3 ubiquinol oxidase activity"/>
    <property type="evidence" value="ECO:0007669"/>
    <property type="project" value="InterPro"/>
</dbReference>
<dbReference type="AlphaFoldDB" id="A0A0S4WA45"/>
<dbReference type="GO" id="GO:0004129">
    <property type="term" value="F:cytochrome-c oxidase activity"/>
    <property type="evidence" value="ECO:0007669"/>
    <property type="project" value="InterPro"/>
</dbReference>
<dbReference type="CDD" id="cd04212">
    <property type="entry name" value="CuRO_UO_II"/>
    <property type="match status" value="1"/>
</dbReference>
<feature type="transmembrane region" description="Helical" evidence="17">
    <location>
        <begin position="87"/>
        <end position="112"/>
    </location>
</feature>
<keyword evidence="4" id="KW-0813">Transport</keyword>
<comment type="subcellular location">
    <subcellularLocation>
        <location evidence="2">Cell membrane</location>
        <topology evidence="2">Multi-pass membrane protein</topology>
    </subcellularLocation>
    <subcellularLocation>
        <location evidence="1">Periplasm</location>
    </subcellularLocation>
</comment>
<dbReference type="PANTHER" id="PTHR22888:SF18">
    <property type="entry name" value="CYTOCHROME BO(3) UBIQUINOL OXIDASE SUBUNIT 2"/>
    <property type="match status" value="1"/>
</dbReference>
<evidence type="ECO:0000259" key="18">
    <source>
        <dbReference type="PROSITE" id="PS50857"/>
    </source>
</evidence>
<proteinExistence type="inferred from homology"/>
<feature type="compositionally biased region" description="Low complexity" evidence="16">
    <location>
        <begin position="362"/>
        <end position="375"/>
    </location>
</feature>
<keyword evidence="10 17" id="KW-1133">Transmembrane helix</keyword>
<evidence type="ECO:0000256" key="4">
    <source>
        <dbReference type="ARBA" id="ARBA00022448"/>
    </source>
</evidence>
<dbReference type="InterPro" id="IPR002429">
    <property type="entry name" value="CcO_II-like_C"/>
</dbReference>
<evidence type="ECO:0000256" key="3">
    <source>
        <dbReference type="ARBA" id="ARBA00007866"/>
    </source>
</evidence>
<evidence type="ECO:0000256" key="17">
    <source>
        <dbReference type="SAM" id="Phobius"/>
    </source>
</evidence>
<sequence length="375" mass="40746">MIQGLLRHQTVSGCQMHGLFHFQRFLPVALMAPVMSGSIAGATVQDMKNQSFPRLKRLLAASIPLLLSGCNLTVLDPKGMIGAEEKTLIIVATALMLLVVVPVIVLTLAFAWKYRASNTKARYEPDWSHSTAIEVVVWLIPCLIIIALGVITYRSTHALDPYKPIESDVKPITIEAVSLDWKWLFIYPELKIATVNQIAFPANTPVNFKITSDSVMNAFFIPQLGSQVYAMAGMQTKLHLIANETGQFDGISSNYSGAGFTGMKFVATAMTNEEFDAWVKQVRASSQSLTKEGYAELAKPSEKVPPAMYASVDPTLYHSILHKYMGDSDKVLTLDEALEGANCTTATAEAATRPLPVQSALPAPKAATAATPKNS</sequence>
<evidence type="ECO:0000256" key="16">
    <source>
        <dbReference type="SAM" id="MobiDB-lite"/>
    </source>
</evidence>
<dbReference type="InterPro" id="IPR045187">
    <property type="entry name" value="CcO_II"/>
</dbReference>
<dbReference type="Gene3D" id="1.10.287.90">
    <property type="match status" value="1"/>
</dbReference>
<accession>A0A0S4WA45</accession>
<evidence type="ECO:0000256" key="11">
    <source>
        <dbReference type="ARBA" id="ARBA00023002"/>
    </source>
</evidence>
<evidence type="ECO:0000256" key="5">
    <source>
        <dbReference type="ARBA" id="ARBA00022475"/>
    </source>
</evidence>
<keyword evidence="13" id="KW-0564">Palmitate</keyword>
<evidence type="ECO:0000256" key="12">
    <source>
        <dbReference type="ARBA" id="ARBA00023136"/>
    </source>
</evidence>
<keyword evidence="11" id="KW-0560">Oxidoreductase</keyword>
<keyword evidence="12 17" id="KW-0472">Membrane</keyword>
<dbReference type="SUPFAM" id="SSF81464">
    <property type="entry name" value="Cytochrome c oxidase subunit II-like, transmembrane region"/>
    <property type="match status" value="1"/>
</dbReference>
<evidence type="ECO:0000313" key="20">
    <source>
        <dbReference type="EMBL" id="CUV43543.1"/>
    </source>
</evidence>
<evidence type="ECO:0000256" key="7">
    <source>
        <dbReference type="ARBA" id="ARBA00022692"/>
    </source>
</evidence>
<dbReference type="PROSITE" id="PS50999">
    <property type="entry name" value="COX2_TM"/>
    <property type="match status" value="1"/>
</dbReference>
<evidence type="ECO:0000259" key="19">
    <source>
        <dbReference type="PROSITE" id="PS50999"/>
    </source>
</evidence>
<dbReference type="InterPro" id="IPR034227">
    <property type="entry name" value="CuRO_UO_II"/>
</dbReference>
<dbReference type="PROSITE" id="PS50857">
    <property type="entry name" value="COX2_CUA"/>
    <property type="match status" value="1"/>
</dbReference>
<evidence type="ECO:0000256" key="13">
    <source>
        <dbReference type="ARBA" id="ARBA00023139"/>
    </source>
</evidence>
<dbReference type="PANTHER" id="PTHR22888">
    <property type="entry name" value="CYTOCHROME C OXIDASE, SUBUNIT II"/>
    <property type="match status" value="1"/>
</dbReference>
<dbReference type="GO" id="GO:0016682">
    <property type="term" value="F:oxidoreductase activity, acting on diphenols and related substances as donors, oxygen as acceptor"/>
    <property type="evidence" value="ECO:0007669"/>
    <property type="project" value="InterPro"/>
</dbReference>
<feature type="transmembrane region" description="Helical" evidence="17">
    <location>
        <begin position="132"/>
        <end position="153"/>
    </location>
</feature>
<dbReference type="EMBL" id="LN899827">
    <property type="protein sequence ID" value="CUV43543.1"/>
    <property type="molecule type" value="Genomic_DNA"/>
</dbReference>
<gene>
    <name evidence="20" type="primary">cyoA</name>
    <name evidence="20" type="ORF">TO10_v1_70023</name>
</gene>
<dbReference type="SUPFAM" id="SSF49503">
    <property type="entry name" value="Cupredoxins"/>
    <property type="match status" value="1"/>
</dbReference>
<dbReference type="GO" id="GO:0042773">
    <property type="term" value="P:ATP synthesis coupled electron transport"/>
    <property type="evidence" value="ECO:0007669"/>
    <property type="project" value="TreeGrafter"/>
</dbReference>
<evidence type="ECO:0000256" key="9">
    <source>
        <dbReference type="ARBA" id="ARBA00022982"/>
    </source>
</evidence>
<dbReference type="InterPro" id="IPR008972">
    <property type="entry name" value="Cupredoxin"/>
</dbReference>
<evidence type="ECO:0000256" key="2">
    <source>
        <dbReference type="ARBA" id="ARBA00004651"/>
    </source>
</evidence>
<name>A0A0S4WA45_RALSL</name>
<evidence type="ECO:0000256" key="10">
    <source>
        <dbReference type="ARBA" id="ARBA00022989"/>
    </source>
</evidence>
<reference evidence="20" key="1">
    <citation type="submission" date="2015-10" db="EMBL/GenBank/DDBJ databases">
        <authorList>
            <person name="Gilbert D.G."/>
        </authorList>
    </citation>
    <scope>NUCLEOTIDE SEQUENCE</scope>
    <source>
        <strain evidence="20">Phyl III-seqv23</strain>
    </source>
</reference>
<feature type="domain" description="Cytochrome oxidase subunit II copper A binding" evidence="18">
    <location>
        <begin position="169"/>
        <end position="281"/>
    </location>
</feature>
<keyword evidence="9" id="KW-0249">Electron transport</keyword>
<dbReference type="NCBIfam" id="TIGR01433">
    <property type="entry name" value="CyoA"/>
    <property type="match status" value="1"/>
</dbReference>
<dbReference type="Gene3D" id="2.60.40.420">
    <property type="entry name" value="Cupredoxins - blue copper proteins"/>
    <property type="match status" value="1"/>
</dbReference>
<organism evidence="20">
    <name type="scientific">Ralstonia solanacearum</name>
    <name type="common">Pseudomonas solanacearum</name>
    <dbReference type="NCBI Taxonomy" id="305"/>
    <lineage>
        <taxon>Bacteria</taxon>
        <taxon>Pseudomonadati</taxon>
        <taxon>Pseudomonadota</taxon>
        <taxon>Betaproteobacteria</taxon>
        <taxon>Burkholderiales</taxon>
        <taxon>Burkholderiaceae</taxon>
        <taxon>Ralstonia</taxon>
        <taxon>Ralstonia solanacearum species complex</taxon>
    </lineage>
</organism>
<keyword evidence="7 17" id="KW-0812">Transmembrane</keyword>
<evidence type="ECO:0000256" key="1">
    <source>
        <dbReference type="ARBA" id="ARBA00004418"/>
    </source>
</evidence>
<dbReference type="InterPro" id="IPR010514">
    <property type="entry name" value="COX_ARM"/>
</dbReference>
<dbReference type="FunFam" id="1.10.287.90:FF:000002">
    <property type="entry name" value="Ubiquinol oxidase subunit 2"/>
    <property type="match status" value="1"/>
</dbReference>
<dbReference type="GO" id="GO:0042597">
    <property type="term" value="C:periplasmic space"/>
    <property type="evidence" value="ECO:0007669"/>
    <property type="project" value="UniProtKB-SubCell"/>
</dbReference>
<dbReference type="InterPro" id="IPR036257">
    <property type="entry name" value="Cyt_c_oxidase_su2_TM_sf"/>
</dbReference>
<dbReference type="InterPro" id="IPR006333">
    <property type="entry name" value="Cyt_o_ubiquinol_oxidase_su2"/>
</dbReference>
<evidence type="ECO:0000256" key="6">
    <source>
        <dbReference type="ARBA" id="ARBA00022660"/>
    </source>
</evidence>
<keyword evidence="8" id="KW-0732">Signal</keyword>
<feature type="region of interest" description="Disordered" evidence="16">
    <location>
        <begin position="354"/>
        <end position="375"/>
    </location>
</feature>
<comment type="similarity">
    <text evidence="3">Belongs to the cytochrome c oxidase subunit 2 family.</text>
</comment>
<keyword evidence="14" id="KW-0449">Lipoprotein</keyword>
<dbReference type="GO" id="GO:0005507">
    <property type="term" value="F:copper ion binding"/>
    <property type="evidence" value="ECO:0007669"/>
    <property type="project" value="InterPro"/>
</dbReference>
<dbReference type="Pfam" id="PF00116">
    <property type="entry name" value="COX2"/>
    <property type="match status" value="1"/>
</dbReference>
<evidence type="ECO:0000256" key="14">
    <source>
        <dbReference type="ARBA" id="ARBA00023288"/>
    </source>
</evidence>
<evidence type="ECO:0000256" key="15">
    <source>
        <dbReference type="ARBA" id="ARBA00030198"/>
    </source>
</evidence>
<dbReference type="InterPro" id="IPR011759">
    <property type="entry name" value="Cyt_c_oxidase_su2_TM_dom"/>
</dbReference>
<evidence type="ECO:0000256" key="8">
    <source>
        <dbReference type="ARBA" id="ARBA00022729"/>
    </source>
</evidence>
<dbReference type="GO" id="GO:0005886">
    <property type="term" value="C:plasma membrane"/>
    <property type="evidence" value="ECO:0007669"/>
    <property type="project" value="UniProtKB-SubCell"/>
</dbReference>
<feature type="domain" description="Cytochrome oxidase subunit II transmembrane region profile" evidence="19">
    <location>
        <begin position="66"/>
        <end position="163"/>
    </location>
</feature>